<evidence type="ECO:0000313" key="2">
    <source>
        <dbReference type="EMBL" id="QCD79075.1"/>
    </source>
</evidence>
<sequence>MVSMYQVFDSSNEMLSDLSKQNCRRFVEDLWSEPDIIASLPPSTSDYPRRTVDSPINVNELNMFLRLQHTCLAAARSVFDFLTRIPRQLSSAKRKRGERVRDGRGQDSNPGIKSMLGSQSYWNSVVQPLGDWQAEPLVVGGASSDRWASLSRVESDNGLHVGMPLRNQNQTSVKKSPIHEQRIGEVFLSTTHSWSRKQFFDLVHSVRRLYRSWNGQTYKHRSVFAWLGKRELPECKAYIAFTQLYDTSWYQHRKAIEMCIRDRYSRGSTATSNKTNCRYRTFMYSFLLEQLFPPNAAIQHKVNNSKELYCMGVAKKKSKHYSETIPLTLYREKKSSNPRVKRGLLGRELSESRAYKGNSNWNAFKVTWPIDLDQPRQVPQQILNMTPAIINKVLCTDPSSNRGAGLNVLL</sequence>
<proteinExistence type="predicted"/>
<accession>A0A4D6KR68</accession>
<keyword evidence="3" id="KW-1185">Reference proteome</keyword>
<evidence type="ECO:0000313" key="3">
    <source>
        <dbReference type="Proteomes" id="UP000501690"/>
    </source>
</evidence>
<dbReference type="AlphaFoldDB" id="A0A4D6KR68"/>
<dbReference type="EMBL" id="CP039345">
    <property type="protein sequence ID" value="QCD79075.1"/>
    <property type="molecule type" value="Genomic_DNA"/>
</dbReference>
<organism evidence="2 3">
    <name type="scientific">Vigna unguiculata</name>
    <name type="common">Cowpea</name>
    <dbReference type="NCBI Taxonomy" id="3917"/>
    <lineage>
        <taxon>Eukaryota</taxon>
        <taxon>Viridiplantae</taxon>
        <taxon>Streptophyta</taxon>
        <taxon>Embryophyta</taxon>
        <taxon>Tracheophyta</taxon>
        <taxon>Spermatophyta</taxon>
        <taxon>Magnoliopsida</taxon>
        <taxon>eudicotyledons</taxon>
        <taxon>Gunneridae</taxon>
        <taxon>Pentapetalae</taxon>
        <taxon>rosids</taxon>
        <taxon>fabids</taxon>
        <taxon>Fabales</taxon>
        <taxon>Fabaceae</taxon>
        <taxon>Papilionoideae</taxon>
        <taxon>50 kb inversion clade</taxon>
        <taxon>NPAAA clade</taxon>
        <taxon>indigoferoid/millettioid clade</taxon>
        <taxon>Phaseoleae</taxon>
        <taxon>Vigna</taxon>
    </lineage>
</organism>
<name>A0A4D6KR68_VIGUN</name>
<evidence type="ECO:0000256" key="1">
    <source>
        <dbReference type="SAM" id="MobiDB-lite"/>
    </source>
</evidence>
<reference evidence="2 3" key="1">
    <citation type="submission" date="2019-04" db="EMBL/GenBank/DDBJ databases">
        <title>An improved genome assembly and genetic linkage map for asparagus bean, Vigna unguiculata ssp. sesquipedialis.</title>
        <authorList>
            <person name="Xia Q."/>
            <person name="Zhang R."/>
            <person name="Dong Y."/>
        </authorList>
    </citation>
    <scope>NUCLEOTIDE SEQUENCE [LARGE SCALE GENOMIC DNA]</scope>
    <source>
        <tissue evidence="2">Leaf</tissue>
    </source>
</reference>
<feature type="region of interest" description="Disordered" evidence="1">
    <location>
        <begin position="92"/>
        <end position="114"/>
    </location>
</feature>
<gene>
    <name evidence="2" type="ORF">DEO72_LG1g2713</name>
</gene>
<dbReference type="Proteomes" id="UP000501690">
    <property type="component" value="Linkage Group LG1"/>
</dbReference>
<protein>
    <submittedName>
        <fullName evidence="2">Uncharacterized protein</fullName>
    </submittedName>
</protein>